<evidence type="ECO:0000313" key="1">
    <source>
        <dbReference type="EMBL" id="MBP0057927.1"/>
    </source>
</evidence>
<gene>
    <name evidence="1" type="ORF">JYQ75_11080</name>
</gene>
<dbReference type="Proteomes" id="UP001315001">
    <property type="component" value="Unassembled WGS sequence"/>
</dbReference>
<comment type="caution">
    <text evidence="1">The sequence shown here is derived from an EMBL/GenBank/DDBJ whole genome shotgun (WGS) entry which is preliminary data.</text>
</comment>
<proteinExistence type="predicted"/>
<organism evidence="1 2">
    <name type="scientific">Anaerobutyricum soehngenii</name>
    <dbReference type="NCBI Taxonomy" id="105843"/>
    <lineage>
        <taxon>Bacteria</taxon>
        <taxon>Bacillati</taxon>
        <taxon>Bacillota</taxon>
        <taxon>Clostridia</taxon>
        <taxon>Lachnospirales</taxon>
        <taxon>Lachnospiraceae</taxon>
        <taxon>Anaerobutyricum</taxon>
    </lineage>
</organism>
<dbReference type="EMBL" id="JAFIQO010000140">
    <property type="protein sequence ID" value="MBP0057927.1"/>
    <property type="molecule type" value="Genomic_DNA"/>
</dbReference>
<dbReference type="RefSeq" id="WP_209293789.1">
    <property type="nucleotide sequence ID" value="NZ_CAXYLX010000027.1"/>
</dbReference>
<reference evidence="1 2" key="1">
    <citation type="submission" date="2021-02" db="EMBL/GenBank/DDBJ databases">
        <title>Lactate utilizing bacteria of the human gut.</title>
        <authorList>
            <person name="Sheridan P.O."/>
        </authorList>
    </citation>
    <scope>NUCLEOTIDE SEQUENCE [LARGE SCALE GENOMIC DNA]</scope>
    <source>
        <strain evidence="1 2">HTF-83D</strain>
    </source>
</reference>
<accession>A0ABS3ZKR9</accession>
<sequence>MTFSYDNNDKPYVVKYNNITYYYVLNQQGDVIRLLMKMERQKQNILMMHGEM</sequence>
<keyword evidence="2" id="KW-1185">Reference proteome</keyword>
<evidence type="ECO:0000313" key="2">
    <source>
        <dbReference type="Proteomes" id="UP001315001"/>
    </source>
</evidence>
<name>A0ABS3ZKR9_9FIRM</name>
<protein>
    <submittedName>
        <fullName evidence="1">Uncharacterized protein</fullName>
    </submittedName>
</protein>